<protein>
    <submittedName>
        <fullName evidence="3">ABC-2 type transport system permease protein</fullName>
    </submittedName>
</protein>
<evidence type="ECO:0000313" key="3">
    <source>
        <dbReference type="EMBL" id="SDK11056.1"/>
    </source>
</evidence>
<dbReference type="GO" id="GO:0005886">
    <property type="term" value="C:plasma membrane"/>
    <property type="evidence" value="ECO:0007669"/>
    <property type="project" value="UniProtKB-SubCell"/>
</dbReference>
<dbReference type="AlphaFoldDB" id="A0A1G8Z7J0"/>
<feature type="region of interest" description="Disordered" evidence="1">
    <location>
        <begin position="1"/>
        <end position="32"/>
    </location>
</feature>
<keyword evidence="2" id="KW-0812">Transmembrane</keyword>
<dbReference type="Pfam" id="PF12679">
    <property type="entry name" value="ABC2_membrane_2"/>
    <property type="match status" value="1"/>
</dbReference>
<evidence type="ECO:0000256" key="2">
    <source>
        <dbReference type="SAM" id="Phobius"/>
    </source>
</evidence>
<dbReference type="EMBL" id="FNFM01000004">
    <property type="protein sequence ID" value="SDK11056.1"/>
    <property type="molecule type" value="Genomic_DNA"/>
</dbReference>
<feature type="transmembrane region" description="Helical" evidence="2">
    <location>
        <begin position="223"/>
        <end position="240"/>
    </location>
</feature>
<accession>A0A1G8Z7J0</accession>
<feature type="compositionally biased region" description="Basic and acidic residues" evidence="1">
    <location>
        <begin position="1"/>
        <end position="13"/>
    </location>
</feature>
<evidence type="ECO:0000256" key="1">
    <source>
        <dbReference type="SAM" id="MobiDB-lite"/>
    </source>
</evidence>
<dbReference type="GO" id="GO:0140359">
    <property type="term" value="F:ABC-type transporter activity"/>
    <property type="evidence" value="ECO:0007669"/>
    <property type="project" value="InterPro"/>
</dbReference>
<feature type="transmembrane region" description="Helical" evidence="2">
    <location>
        <begin position="193"/>
        <end position="216"/>
    </location>
</feature>
<keyword evidence="2" id="KW-1133">Transmembrane helix</keyword>
<keyword evidence="4" id="KW-1185">Reference proteome</keyword>
<dbReference type="PANTHER" id="PTHR37305">
    <property type="entry name" value="INTEGRAL MEMBRANE PROTEIN-RELATED"/>
    <property type="match status" value="1"/>
</dbReference>
<dbReference type="OrthoDB" id="3822483at2"/>
<keyword evidence="2" id="KW-0472">Membrane</keyword>
<feature type="transmembrane region" description="Helical" evidence="2">
    <location>
        <begin position="92"/>
        <end position="116"/>
    </location>
</feature>
<reference evidence="4" key="1">
    <citation type="submission" date="2016-10" db="EMBL/GenBank/DDBJ databases">
        <authorList>
            <person name="Varghese N."/>
            <person name="Submissions S."/>
        </authorList>
    </citation>
    <scope>NUCLEOTIDE SEQUENCE [LARGE SCALE GENOMIC DNA]</scope>
    <source>
        <strain evidence="4">DSM 45460</strain>
    </source>
</reference>
<dbReference type="PANTHER" id="PTHR37305:SF1">
    <property type="entry name" value="MEMBRANE PROTEIN"/>
    <property type="match status" value="1"/>
</dbReference>
<feature type="transmembrane region" description="Helical" evidence="2">
    <location>
        <begin position="274"/>
        <end position="294"/>
    </location>
</feature>
<sequence>MQHERDRSAERAVEPATRLPVGPDGSAPGYRANRTLPLRVELRRQLARGRTKLVLCCLAVLPLLLVGTFALGNEGTTPHPPADFGDLATSNGTNFTVFTLLLCTHLLLVLLVALFFGDAIAGESSWASLRYLIAIPIPRHRLLRQKALVAGLLSCLSLLVLTGAALATGTFWYGAGVLRTPHEGVLHFPWNVLVLLAICGYLAIHLTWVASLALLFSVMADNPLAAVGAAVGVSVISQILDEIPRLEQFRILLPSHHATAWTDLLDTNIDWTDMANGTLSATAYAAVFITATLVRFHRADITD</sequence>
<name>A0A1G8Z7J0_ACTMZ</name>
<gene>
    <name evidence="3" type="ORF">SAMN04487820_104285</name>
</gene>
<feature type="transmembrane region" description="Helical" evidence="2">
    <location>
        <begin position="147"/>
        <end position="173"/>
    </location>
</feature>
<proteinExistence type="predicted"/>
<dbReference type="Proteomes" id="UP000199213">
    <property type="component" value="Unassembled WGS sequence"/>
</dbReference>
<evidence type="ECO:0000313" key="4">
    <source>
        <dbReference type="Proteomes" id="UP000199213"/>
    </source>
</evidence>
<dbReference type="RefSeq" id="WP_092627457.1">
    <property type="nucleotide sequence ID" value="NZ_FNFM01000004.1"/>
</dbReference>
<feature type="transmembrane region" description="Helical" evidence="2">
    <location>
        <begin position="53"/>
        <end position="72"/>
    </location>
</feature>
<organism evidence="3 4">
    <name type="scientific">Actinopolyspora mzabensis</name>
    <dbReference type="NCBI Taxonomy" id="995066"/>
    <lineage>
        <taxon>Bacteria</taxon>
        <taxon>Bacillati</taxon>
        <taxon>Actinomycetota</taxon>
        <taxon>Actinomycetes</taxon>
        <taxon>Actinopolysporales</taxon>
        <taxon>Actinopolysporaceae</taxon>
        <taxon>Actinopolyspora</taxon>
    </lineage>
</organism>